<dbReference type="EMBL" id="CAUEEQ010047246">
    <property type="protein sequence ID" value="CAJ0959175.1"/>
    <property type="molecule type" value="Genomic_DNA"/>
</dbReference>
<dbReference type="InterPro" id="IPR052836">
    <property type="entry name" value="PRRT_domain-containing"/>
</dbReference>
<organism evidence="3 4">
    <name type="scientific">Ranitomeya imitator</name>
    <name type="common">mimic poison frog</name>
    <dbReference type="NCBI Taxonomy" id="111125"/>
    <lineage>
        <taxon>Eukaryota</taxon>
        <taxon>Metazoa</taxon>
        <taxon>Chordata</taxon>
        <taxon>Craniata</taxon>
        <taxon>Vertebrata</taxon>
        <taxon>Euteleostomi</taxon>
        <taxon>Amphibia</taxon>
        <taxon>Batrachia</taxon>
        <taxon>Anura</taxon>
        <taxon>Neobatrachia</taxon>
        <taxon>Hyloidea</taxon>
        <taxon>Dendrobatidae</taxon>
        <taxon>Dendrobatinae</taxon>
        <taxon>Ranitomeya</taxon>
    </lineage>
</organism>
<reference evidence="3" key="1">
    <citation type="submission" date="2023-07" db="EMBL/GenBank/DDBJ databases">
        <authorList>
            <person name="Stuckert A."/>
        </authorList>
    </citation>
    <scope>NUCLEOTIDE SEQUENCE</scope>
</reference>
<dbReference type="Proteomes" id="UP001176940">
    <property type="component" value="Unassembled WGS sequence"/>
</dbReference>
<sequence>MKAPILQTNHQWASSQHEKLLVCDTIARSDSEFFPLYTLVEKRLSHGEDLSLIYHSNKSLEVQGLSLPHGSNTPSYISVQIDSDSTVDFRPPSPINLRRSIDEALFSESLIPKSLFHGTTLSSSLSLTVKSSTQMEDCVFKEKASDRGLYRTSSCIEVEAGLPIIQPMPTTRHDTPTSSSPGVWKGEQSTTSSLCKMSLDGSSLVLCSSAEHVAPSTCNHEGKQEPSCKSKAVYHTLTPASQESLDTTAKQGCSLRDDLIDVFGPIDALSVCSDTIDL</sequence>
<evidence type="ECO:0000313" key="2">
    <source>
        <dbReference type="EMBL" id="CAJ0942086.1"/>
    </source>
</evidence>
<protein>
    <submittedName>
        <fullName evidence="3">Uncharacterized protein</fullName>
    </submittedName>
</protein>
<evidence type="ECO:0000313" key="4">
    <source>
        <dbReference type="Proteomes" id="UP001176940"/>
    </source>
</evidence>
<evidence type="ECO:0000313" key="3">
    <source>
        <dbReference type="EMBL" id="CAJ0959175.1"/>
    </source>
</evidence>
<dbReference type="PANTHER" id="PTHR35578:SF6">
    <property type="entry name" value="PROLINE-RICH TRANSMEMBRANE PROTEIN 4"/>
    <property type="match status" value="1"/>
</dbReference>
<comment type="caution">
    <text evidence="3">The sequence shown here is derived from an EMBL/GenBank/DDBJ whole genome shotgun (WGS) entry which is preliminary data.</text>
</comment>
<dbReference type="EMBL" id="CAUEEQ010019660">
    <property type="protein sequence ID" value="CAJ0942086.1"/>
    <property type="molecule type" value="Genomic_DNA"/>
</dbReference>
<keyword evidence="4" id="KW-1185">Reference proteome</keyword>
<feature type="compositionally biased region" description="Polar residues" evidence="1">
    <location>
        <begin position="176"/>
        <end position="186"/>
    </location>
</feature>
<feature type="region of interest" description="Disordered" evidence="1">
    <location>
        <begin position="166"/>
        <end position="186"/>
    </location>
</feature>
<gene>
    <name evidence="3" type="ORF">RIMI_LOCUS16722272</name>
    <name evidence="2" type="ORF">RIMI_LOCUS9466875</name>
</gene>
<accession>A0ABN9M829</accession>
<evidence type="ECO:0000256" key="1">
    <source>
        <dbReference type="SAM" id="MobiDB-lite"/>
    </source>
</evidence>
<dbReference type="PANTHER" id="PTHR35578">
    <property type="entry name" value="PROLINE-RICH TRANSMEMBRANE PROTEIN 4-RELATED"/>
    <property type="match status" value="1"/>
</dbReference>
<proteinExistence type="predicted"/>
<name>A0ABN9M829_9NEOB</name>